<dbReference type="PROSITE" id="PS00108">
    <property type="entry name" value="PROTEIN_KINASE_ST"/>
    <property type="match status" value="1"/>
</dbReference>
<evidence type="ECO:0000259" key="13">
    <source>
        <dbReference type="PROSITE" id="PS50011"/>
    </source>
</evidence>
<dbReference type="InterPro" id="IPR050339">
    <property type="entry name" value="CC_SR_Kinase"/>
</dbReference>
<dbReference type="GO" id="GO:0004674">
    <property type="term" value="F:protein serine/threonine kinase activity"/>
    <property type="evidence" value="ECO:0007669"/>
    <property type="project" value="UniProtKB-KW"/>
</dbReference>
<keyword evidence="2" id="KW-0808">Transferase</keyword>
<dbReference type="GO" id="GO:0005524">
    <property type="term" value="F:ATP binding"/>
    <property type="evidence" value="ECO:0007669"/>
    <property type="project" value="UniProtKB-UniRule"/>
</dbReference>
<name>A0A2G5DM31_AQUCA</name>
<dbReference type="InterPro" id="IPR008271">
    <property type="entry name" value="Ser/Thr_kinase_AS"/>
</dbReference>
<evidence type="ECO:0000256" key="2">
    <source>
        <dbReference type="ARBA" id="ARBA00022679"/>
    </source>
</evidence>
<evidence type="ECO:0000256" key="6">
    <source>
        <dbReference type="ARBA" id="ARBA00022840"/>
    </source>
</evidence>
<evidence type="ECO:0000256" key="1">
    <source>
        <dbReference type="ARBA" id="ARBA00011903"/>
    </source>
</evidence>
<dbReference type="FunFam" id="3.30.200.20:FF:000356">
    <property type="entry name" value="WEE protein kinase"/>
    <property type="match status" value="1"/>
</dbReference>
<dbReference type="EMBL" id="KZ305034">
    <property type="protein sequence ID" value="PIA44559.1"/>
    <property type="molecule type" value="Genomic_DNA"/>
</dbReference>
<keyword evidence="4 11" id="KW-0547">Nucleotide-binding</keyword>
<dbReference type="SMART" id="SM00220">
    <property type="entry name" value="S_TKc"/>
    <property type="match status" value="1"/>
</dbReference>
<evidence type="ECO:0000256" key="10">
    <source>
        <dbReference type="ARBA" id="ARBA00067836"/>
    </source>
</evidence>
<dbReference type="PROSITE" id="PS50011">
    <property type="entry name" value="PROTEIN_KINASE_DOM"/>
    <property type="match status" value="1"/>
</dbReference>
<evidence type="ECO:0000256" key="12">
    <source>
        <dbReference type="RuleBase" id="RU000304"/>
    </source>
</evidence>
<dbReference type="GO" id="GO:0046872">
    <property type="term" value="F:metal ion binding"/>
    <property type="evidence" value="ECO:0007669"/>
    <property type="project" value="UniProtKB-KW"/>
</dbReference>
<dbReference type="Proteomes" id="UP000230069">
    <property type="component" value="Unassembled WGS sequence"/>
</dbReference>
<dbReference type="STRING" id="218851.A0A2G5DM31"/>
<feature type="binding site" evidence="11">
    <location>
        <position position="273"/>
    </location>
    <ligand>
        <name>ATP</name>
        <dbReference type="ChEBI" id="CHEBI:30616"/>
    </ligand>
</feature>
<dbReference type="AlphaFoldDB" id="A0A2G5DM31"/>
<feature type="domain" description="Protein kinase" evidence="13">
    <location>
        <begin position="244"/>
        <end position="488"/>
    </location>
</feature>
<keyword evidence="8" id="KW-0829">Tyrosine-protein kinase</keyword>
<dbReference type="GO" id="GO:0005634">
    <property type="term" value="C:nucleus"/>
    <property type="evidence" value="ECO:0007669"/>
    <property type="project" value="TreeGrafter"/>
</dbReference>
<keyword evidence="15" id="KW-1185">Reference proteome</keyword>
<evidence type="ECO:0000313" key="15">
    <source>
        <dbReference type="Proteomes" id="UP000230069"/>
    </source>
</evidence>
<organism evidence="14 15">
    <name type="scientific">Aquilegia coerulea</name>
    <name type="common">Rocky mountain columbine</name>
    <dbReference type="NCBI Taxonomy" id="218851"/>
    <lineage>
        <taxon>Eukaryota</taxon>
        <taxon>Viridiplantae</taxon>
        <taxon>Streptophyta</taxon>
        <taxon>Embryophyta</taxon>
        <taxon>Tracheophyta</taxon>
        <taxon>Spermatophyta</taxon>
        <taxon>Magnoliopsida</taxon>
        <taxon>Ranunculales</taxon>
        <taxon>Ranunculaceae</taxon>
        <taxon>Thalictroideae</taxon>
        <taxon>Aquilegia</taxon>
    </lineage>
</organism>
<evidence type="ECO:0000256" key="4">
    <source>
        <dbReference type="ARBA" id="ARBA00022741"/>
    </source>
</evidence>
<dbReference type="SUPFAM" id="SSF56112">
    <property type="entry name" value="Protein kinase-like (PK-like)"/>
    <property type="match status" value="1"/>
</dbReference>
<evidence type="ECO:0000256" key="7">
    <source>
        <dbReference type="ARBA" id="ARBA00022842"/>
    </source>
</evidence>
<dbReference type="PANTHER" id="PTHR11042">
    <property type="entry name" value="EUKARYOTIC TRANSLATION INITIATION FACTOR 2-ALPHA KINASE EIF2-ALPHA KINASE -RELATED"/>
    <property type="match status" value="1"/>
</dbReference>
<keyword evidence="3" id="KW-0479">Metal-binding</keyword>
<dbReference type="EC" id="2.7.10.2" evidence="1"/>
<dbReference type="GO" id="GO:0004715">
    <property type="term" value="F:non-membrane spanning protein tyrosine kinase activity"/>
    <property type="evidence" value="ECO:0007669"/>
    <property type="project" value="UniProtKB-EC"/>
</dbReference>
<dbReference type="Pfam" id="PF00069">
    <property type="entry name" value="Pkinase"/>
    <property type="match status" value="1"/>
</dbReference>
<gene>
    <name evidence="14" type="ORF">AQUCO_01700272v1</name>
</gene>
<comment type="similarity">
    <text evidence="9">Belongs to the protein kinase superfamily. Ser/Thr protein kinase family. GCN2 subfamily.</text>
</comment>
<evidence type="ECO:0000256" key="9">
    <source>
        <dbReference type="ARBA" id="ARBA00037982"/>
    </source>
</evidence>
<protein>
    <recommendedName>
        <fullName evidence="10">Wee1-like protein kinase</fullName>
        <ecNumber evidence="1">2.7.10.2</ecNumber>
    </recommendedName>
</protein>
<evidence type="ECO:0000256" key="3">
    <source>
        <dbReference type="ARBA" id="ARBA00022723"/>
    </source>
</evidence>
<dbReference type="FunCoup" id="A0A2G5DM31">
    <property type="interactions" value="796"/>
</dbReference>
<evidence type="ECO:0000256" key="8">
    <source>
        <dbReference type="ARBA" id="ARBA00023137"/>
    </source>
</evidence>
<evidence type="ECO:0000256" key="11">
    <source>
        <dbReference type="PROSITE-ProRule" id="PRU10141"/>
    </source>
</evidence>
<dbReference type="FunFam" id="1.10.510.10:FF:000531">
    <property type="entry name" value="Wee1-like protein kinase"/>
    <property type="match status" value="1"/>
</dbReference>
<dbReference type="InterPro" id="IPR011009">
    <property type="entry name" value="Kinase-like_dom_sf"/>
</dbReference>
<proteinExistence type="inferred from homology"/>
<sequence length="494" mass="55519">MKRKITKRTNRNSVKKSTLARHLSVQLGQVSLLPLLQQTSSSSSSTTTTSNSSRFQKLLEEKLDGHRSSSLSLDHLDNNCLDDKDCILSQDFFCTPDYITPDGQQISNLDCNKENIECPRSPEKITTLKSKRLRKEGFAVNFGCSESPLHNLVMEVASDAFGSDEVKTEKSSVTGSERKQSYVSQSAVALRCRVMPPPCVRNPYSKGTAEMDIDPFGNQRSKSLAAGYVPTANGDGLSRYRTDFHEIEQIGLGNFSRVFKVLKRIDGCMYAVKHSIRQLHLDTERTHALMEVQALAALGYHPNIVGYYNSWFENEQLYIQMELCDRSLSITRSSQLFSEEEVLKAMHQVAKALRFIHERGVAHLDVKPDNIYVKNGVYKLGDFGCATLIDGSLPIEEGDARYMPLEILNDNYDHLDKVDIFSLGAGIYELIKRSPLPKSGPQLLNLREGKIPLLPGHSIQFQNLLKVMVDPNPVKRPSAKELVENSIFDRFDRP</sequence>
<dbReference type="InterPro" id="IPR017441">
    <property type="entry name" value="Protein_kinase_ATP_BS"/>
</dbReference>
<evidence type="ECO:0000313" key="14">
    <source>
        <dbReference type="EMBL" id="PIA44559.1"/>
    </source>
</evidence>
<keyword evidence="5" id="KW-0418">Kinase</keyword>
<keyword evidence="12" id="KW-0723">Serine/threonine-protein kinase</keyword>
<reference evidence="14 15" key="1">
    <citation type="submission" date="2017-09" db="EMBL/GenBank/DDBJ databases">
        <title>WGS assembly of Aquilegia coerulea Goldsmith.</title>
        <authorList>
            <person name="Hodges S."/>
            <person name="Kramer E."/>
            <person name="Nordborg M."/>
            <person name="Tomkins J."/>
            <person name="Borevitz J."/>
            <person name="Derieg N."/>
            <person name="Yan J."/>
            <person name="Mihaltcheva S."/>
            <person name="Hayes R.D."/>
            <person name="Rokhsar D."/>
        </authorList>
    </citation>
    <scope>NUCLEOTIDE SEQUENCE [LARGE SCALE GENOMIC DNA]</scope>
    <source>
        <strain evidence="15">cv. Goldsmith</strain>
    </source>
</reference>
<dbReference type="GO" id="GO:0005737">
    <property type="term" value="C:cytoplasm"/>
    <property type="evidence" value="ECO:0007669"/>
    <property type="project" value="TreeGrafter"/>
</dbReference>
<evidence type="ECO:0000256" key="5">
    <source>
        <dbReference type="ARBA" id="ARBA00022777"/>
    </source>
</evidence>
<accession>A0A2G5DM31</accession>
<dbReference type="InParanoid" id="A0A2G5DM31"/>
<dbReference type="PANTHER" id="PTHR11042:SF185">
    <property type="entry name" value="WEE1-LIKE PROTEIN KINASE"/>
    <property type="match status" value="1"/>
</dbReference>
<dbReference type="OrthoDB" id="5337378at2759"/>
<dbReference type="Gene3D" id="3.30.200.20">
    <property type="entry name" value="Phosphorylase Kinase, domain 1"/>
    <property type="match status" value="1"/>
</dbReference>
<dbReference type="PROSITE" id="PS00107">
    <property type="entry name" value="PROTEIN_KINASE_ATP"/>
    <property type="match status" value="1"/>
</dbReference>
<dbReference type="Gene3D" id="1.10.510.10">
    <property type="entry name" value="Transferase(Phosphotransferase) domain 1"/>
    <property type="match status" value="1"/>
</dbReference>
<keyword evidence="6 11" id="KW-0067">ATP-binding</keyword>
<keyword evidence="7" id="KW-0460">Magnesium</keyword>
<dbReference type="InterPro" id="IPR000719">
    <property type="entry name" value="Prot_kinase_dom"/>
</dbReference>